<evidence type="ECO:0000313" key="1">
    <source>
        <dbReference type="EMBL" id="KDO57943.1"/>
    </source>
</evidence>
<gene>
    <name evidence="1" type="ORF">CISIN_1g041862mg</name>
</gene>
<name>A0A067ES37_CITSI</name>
<keyword evidence="2" id="KW-1185">Reference proteome</keyword>
<dbReference type="Proteomes" id="UP000027120">
    <property type="component" value="Unassembled WGS sequence"/>
</dbReference>
<dbReference type="EMBL" id="KK784955">
    <property type="protein sequence ID" value="KDO57943.1"/>
    <property type="molecule type" value="Genomic_DNA"/>
</dbReference>
<proteinExistence type="predicted"/>
<sequence length="76" mass="8626">MDNSSRVLLHIYSVSRKTNCLRKRTWQLTTCISSVDDISSSNTPPKKKMFESGMLVKSHTIYSLINSYITRANTIG</sequence>
<evidence type="ECO:0000313" key="2">
    <source>
        <dbReference type="Proteomes" id="UP000027120"/>
    </source>
</evidence>
<accession>A0A067ES37</accession>
<reference evidence="1 2" key="1">
    <citation type="submission" date="2014-04" db="EMBL/GenBank/DDBJ databases">
        <authorList>
            <consortium name="International Citrus Genome Consortium"/>
            <person name="Gmitter F."/>
            <person name="Chen C."/>
            <person name="Farmerie W."/>
            <person name="Harkins T."/>
            <person name="Desany B."/>
            <person name="Mohiuddin M."/>
            <person name="Kodira C."/>
            <person name="Borodovsky M."/>
            <person name="Lomsadze A."/>
            <person name="Burns P."/>
            <person name="Jenkins J."/>
            <person name="Prochnik S."/>
            <person name="Shu S."/>
            <person name="Chapman J."/>
            <person name="Pitluck S."/>
            <person name="Schmutz J."/>
            <person name="Rokhsar D."/>
        </authorList>
    </citation>
    <scope>NUCLEOTIDE SEQUENCE</scope>
</reference>
<organism evidence="1 2">
    <name type="scientific">Citrus sinensis</name>
    <name type="common">Sweet orange</name>
    <name type="synonym">Citrus aurantium var. sinensis</name>
    <dbReference type="NCBI Taxonomy" id="2711"/>
    <lineage>
        <taxon>Eukaryota</taxon>
        <taxon>Viridiplantae</taxon>
        <taxon>Streptophyta</taxon>
        <taxon>Embryophyta</taxon>
        <taxon>Tracheophyta</taxon>
        <taxon>Spermatophyta</taxon>
        <taxon>Magnoliopsida</taxon>
        <taxon>eudicotyledons</taxon>
        <taxon>Gunneridae</taxon>
        <taxon>Pentapetalae</taxon>
        <taxon>rosids</taxon>
        <taxon>malvids</taxon>
        <taxon>Sapindales</taxon>
        <taxon>Rutaceae</taxon>
        <taxon>Aurantioideae</taxon>
        <taxon>Citrus</taxon>
    </lineage>
</organism>
<dbReference type="AlphaFoldDB" id="A0A067ES37"/>
<protein>
    <submittedName>
        <fullName evidence="1">Uncharacterized protein</fullName>
    </submittedName>
</protein>